<name>A0ABD0KJS7_9CAEN</name>
<keyword evidence="3" id="KW-1185">Reference proteome</keyword>
<comment type="caution">
    <text evidence="2">The sequence shown here is derived from an EMBL/GenBank/DDBJ whole genome shotgun (WGS) entry which is preliminary data.</text>
</comment>
<evidence type="ECO:0000313" key="2">
    <source>
        <dbReference type="EMBL" id="KAK7487282.1"/>
    </source>
</evidence>
<feature type="non-terminal residue" evidence="2">
    <location>
        <position position="1"/>
    </location>
</feature>
<keyword evidence="1" id="KW-0472">Membrane</keyword>
<evidence type="ECO:0000313" key="3">
    <source>
        <dbReference type="Proteomes" id="UP001519460"/>
    </source>
</evidence>
<feature type="transmembrane region" description="Helical" evidence="1">
    <location>
        <begin position="124"/>
        <end position="149"/>
    </location>
</feature>
<protein>
    <submittedName>
        <fullName evidence="2">Uncharacterized protein</fullName>
    </submittedName>
</protein>
<evidence type="ECO:0000256" key="1">
    <source>
        <dbReference type="SAM" id="Phobius"/>
    </source>
</evidence>
<reference evidence="2 3" key="1">
    <citation type="journal article" date="2023" name="Sci. Data">
        <title>Genome assembly of the Korean intertidal mud-creeper Batillaria attramentaria.</title>
        <authorList>
            <person name="Patra A.K."/>
            <person name="Ho P.T."/>
            <person name="Jun S."/>
            <person name="Lee S.J."/>
            <person name="Kim Y."/>
            <person name="Won Y.J."/>
        </authorList>
    </citation>
    <scope>NUCLEOTIDE SEQUENCE [LARGE SCALE GENOMIC DNA]</scope>
    <source>
        <strain evidence="2">Wonlab-2016</strain>
    </source>
</reference>
<sequence>HFEFPTVTNAVVTAKEGANITLPFTLRDVGCIGSSEYSIVVGQAAGTGIQTPDVICQIHVIDSVCRSYTGLGCSCLQGRGRFQLDKTVNRSDNGTLLLFYFGGFQEQVVRGLIFNILYTEESNVPVVAGASVAAVAAILTVSVTVFICVRR</sequence>
<accession>A0ABD0KJS7</accession>
<feature type="non-terminal residue" evidence="2">
    <location>
        <position position="151"/>
    </location>
</feature>
<keyword evidence="1" id="KW-1133">Transmembrane helix</keyword>
<dbReference type="AlphaFoldDB" id="A0ABD0KJS7"/>
<gene>
    <name evidence="2" type="ORF">BaRGS_00021510</name>
</gene>
<keyword evidence="1" id="KW-0812">Transmembrane</keyword>
<organism evidence="2 3">
    <name type="scientific">Batillaria attramentaria</name>
    <dbReference type="NCBI Taxonomy" id="370345"/>
    <lineage>
        <taxon>Eukaryota</taxon>
        <taxon>Metazoa</taxon>
        <taxon>Spiralia</taxon>
        <taxon>Lophotrochozoa</taxon>
        <taxon>Mollusca</taxon>
        <taxon>Gastropoda</taxon>
        <taxon>Caenogastropoda</taxon>
        <taxon>Sorbeoconcha</taxon>
        <taxon>Cerithioidea</taxon>
        <taxon>Batillariidae</taxon>
        <taxon>Batillaria</taxon>
    </lineage>
</organism>
<dbReference type="Proteomes" id="UP001519460">
    <property type="component" value="Unassembled WGS sequence"/>
</dbReference>
<dbReference type="EMBL" id="JACVVK020000167">
    <property type="protein sequence ID" value="KAK7487282.1"/>
    <property type="molecule type" value="Genomic_DNA"/>
</dbReference>
<proteinExistence type="predicted"/>